<protein>
    <submittedName>
        <fullName evidence="3">Glycosyltransferase involved in cell wall biosynthesis</fullName>
    </submittedName>
</protein>
<dbReference type="PANTHER" id="PTHR48090:SF7">
    <property type="entry name" value="RFBJ PROTEIN"/>
    <property type="match status" value="1"/>
</dbReference>
<evidence type="ECO:0000313" key="4">
    <source>
        <dbReference type="Proteomes" id="UP000517712"/>
    </source>
</evidence>
<dbReference type="EMBL" id="JACHMU010000001">
    <property type="protein sequence ID" value="MBB5743732.1"/>
    <property type="molecule type" value="Genomic_DNA"/>
</dbReference>
<keyword evidence="3" id="KW-0808">Transferase</keyword>
<dbReference type="CDD" id="cd04179">
    <property type="entry name" value="DPM_DPG-synthase_like"/>
    <property type="match status" value="1"/>
</dbReference>
<dbReference type="InterPro" id="IPR001173">
    <property type="entry name" value="Glyco_trans_2-like"/>
</dbReference>
<dbReference type="AlphaFoldDB" id="A0A7W9CED8"/>
<dbReference type="InterPro" id="IPR029044">
    <property type="entry name" value="Nucleotide-diphossugar_trans"/>
</dbReference>
<proteinExistence type="inferred from homology"/>
<comment type="caution">
    <text evidence="3">The sequence shown here is derived from an EMBL/GenBank/DDBJ whole genome shotgun (WGS) entry which is preliminary data.</text>
</comment>
<dbReference type="SUPFAM" id="SSF53448">
    <property type="entry name" value="Nucleotide-diphospho-sugar transferases"/>
    <property type="match status" value="1"/>
</dbReference>
<comment type="similarity">
    <text evidence="1">Belongs to the glycosyltransferase 2 family.</text>
</comment>
<dbReference type="Proteomes" id="UP000517712">
    <property type="component" value="Unassembled WGS sequence"/>
</dbReference>
<organism evidence="3 4">
    <name type="scientific">Microbacterium ginsengiterrae</name>
    <dbReference type="NCBI Taxonomy" id="546115"/>
    <lineage>
        <taxon>Bacteria</taxon>
        <taxon>Bacillati</taxon>
        <taxon>Actinomycetota</taxon>
        <taxon>Actinomycetes</taxon>
        <taxon>Micrococcales</taxon>
        <taxon>Microbacteriaceae</taxon>
        <taxon>Microbacterium</taxon>
    </lineage>
</organism>
<evidence type="ECO:0000313" key="3">
    <source>
        <dbReference type="EMBL" id="MBB5743732.1"/>
    </source>
</evidence>
<feature type="domain" description="Glycosyltransferase 2-like" evidence="2">
    <location>
        <begin position="23"/>
        <end position="146"/>
    </location>
</feature>
<keyword evidence="4" id="KW-1185">Reference proteome</keyword>
<evidence type="ECO:0000259" key="2">
    <source>
        <dbReference type="Pfam" id="PF00535"/>
    </source>
</evidence>
<gene>
    <name evidence="3" type="ORF">HD600_002229</name>
</gene>
<reference evidence="3 4" key="1">
    <citation type="submission" date="2020-08" db="EMBL/GenBank/DDBJ databases">
        <title>Sequencing the genomes of 1000 actinobacteria strains.</title>
        <authorList>
            <person name="Klenk H.-P."/>
        </authorList>
    </citation>
    <scope>NUCLEOTIDE SEQUENCE [LARGE SCALE GENOMIC DNA]</scope>
    <source>
        <strain evidence="3 4">DSM 24823</strain>
    </source>
</reference>
<accession>A0A7W9CED8</accession>
<dbReference type="InterPro" id="IPR050256">
    <property type="entry name" value="Glycosyltransferase_2"/>
</dbReference>
<sequence>MGDHGGRKVSLTVMRPVDRSVLVVVPALNEQESVADVVEDVRRVMPGAACVVVDDGSEDATGDRARQAGAIVLTLPYNLGVGGAMRAGFRYARAHDYEVVVQVDADGQHDPSDIPSLIEGLAEADLVVGSRFAGVGDYAVVGPRRWAMSFLAWTLSRIAGTTLTDVTSGFKAAGPRAVKLFAAEFPAEYLGDTVEALVIAARAGLKITQRPVEMRTRQAGRPSQRPFRAAIHLGRACMALALAMIRPRATLGGTS</sequence>
<dbReference type="Gene3D" id="3.90.550.10">
    <property type="entry name" value="Spore Coat Polysaccharide Biosynthesis Protein SpsA, Chain A"/>
    <property type="match status" value="1"/>
</dbReference>
<name>A0A7W9CED8_9MICO</name>
<dbReference type="PANTHER" id="PTHR48090">
    <property type="entry name" value="UNDECAPRENYL-PHOSPHATE 4-DEOXY-4-FORMAMIDO-L-ARABINOSE TRANSFERASE-RELATED"/>
    <property type="match status" value="1"/>
</dbReference>
<evidence type="ECO:0000256" key="1">
    <source>
        <dbReference type="ARBA" id="ARBA00006739"/>
    </source>
</evidence>
<dbReference type="GO" id="GO:0016740">
    <property type="term" value="F:transferase activity"/>
    <property type="evidence" value="ECO:0007669"/>
    <property type="project" value="UniProtKB-KW"/>
</dbReference>
<dbReference type="Pfam" id="PF00535">
    <property type="entry name" value="Glycos_transf_2"/>
    <property type="match status" value="1"/>
</dbReference>
<dbReference type="RefSeq" id="WP_241731663.1">
    <property type="nucleotide sequence ID" value="NZ_BAAAPG010000001.1"/>
</dbReference>